<dbReference type="EMBL" id="JAUZVZ010000014">
    <property type="protein sequence ID" value="MDP4536743.1"/>
    <property type="molecule type" value="Genomic_DNA"/>
</dbReference>
<dbReference type="Gene3D" id="3.10.450.50">
    <property type="match status" value="1"/>
</dbReference>
<sequence>MRCYCGSGQSFADCCQPLLNGLQEAKSCEQLMRSRYSAFCYGHAEYLQRSCVPSLREAQSPAALQPFIKETHFTQLQILSSSPLDSTAAHGFVEFKVYFIQGHQLHSFQEYSVFEFIQGQWYYASGRLTDFPGQKIGRNDSCPCGSGKKFKSCQLHRASGQAAS</sequence>
<dbReference type="Proteomes" id="UP001231616">
    <property type="component" value="Unassembled WGS sequence"/>
</dbReference>
<dbReference type="PANTHER" id="PTHR33747:SF1">
    <property type="entry name" value="ADENYLATE CYCLASE-ASSOCIATED CAP C-TERMINAL DOMAIN-CONTAINING PROTEIN"/>
    <property type="match status" value="1"/>
</dbReference>
<comment type="caution">
    <text evidence="2">The sequence shown here is derived from an EMBL/GenBank/DDBJ whole genome shotgun (WGS) entry which is preliminary data.</text>
</comment>
<dbReference type="SUPFAM" id="SSF103642">
    <property type="entry name" value="Sec-C motif"/>
    <property type="match status" value="1"/>
</dbReference>
<dbReference type="InterPro" id="IPR048469">
    <property type="entry name" value="YchJ-like_M"/>
</dbReference>
<evidence type="ECO:0000259" key="1">
    <source>
        <dbReference type="Pfam" id="PF17775"/>
    </source>
</evidence>
<dbReference type="Pfam" id="PF02810">
    <property type="entry name" value="SEC-C"/>
    <property type="match status" value="1"/>
</dbReference>
<organism evidence="2 3">
    <name type="scientific">Alkalimonas collagenimarina</name>
    <dbReference type="NCBI Taxonomy" id="400390"/>
    <lineage>
        <taxon>Bacteria</taxon>
        <taxon>Pseudomonadati</taxon>
        <taxon>Pseudomonadota</taxon>
        <taxon>Gammaproteobacteria</taxon>
        <taxon>Alkalimonas</taxon>
    </lineage>
</organism>
<dbReference type="PANTHER" id="PTHR33747">
    <property type="entry name" value="UPF0225 PROTEIN SCO1677"/>
    <property type="match status" value="1"/>
</dbReference>
<evidence type="ECO:0000313" key="3">
    <source>
        <dbReference type="Proteomes" id="UP001231616"/>
    </source>
</evidence>
<accession>A0ABT9H0E7</accession>
<gene>
    <name evidence="2" type="ORF">Q3O60_11125</name>
</gene>
<proteinExistence type="predicted"/>
<keyword evidence="3" id="KW-1185">Reference proteome</keyword>
<name>A0ABT9H0E7_9GAMM</name>
<dbReference type="InterPro" id="IPR032710">
    <property type="entry name" value="NTF2-like_dom_sf"/>
</dbReference>
<dbReference type="SUPFAM" id="SSF54427">
    <property type="entry name" value="NTF2-like"/>
    <property type="match status" value="1"/>
</dbReference>
<dbReference type="Pfam" id="PF17775">
    <property type="entry name" value="YchJ_M-like"/>
    <property type="match status" value="1"/>
</dbReference>
<dbReference type="RefSeq" id="WP_305894007.1">
    <property type="nucleotide sequence ID" value="NZ_JAUZVZ010000014.1"/>
</dbReference>
<reference evidence="2 3" key="1">
    <citation type="submission" date="2023-08" db="EMBL/GenBank/DDBJ databases">
        <authorList>
            <person name="Joshi A."/>
            <person name="Thite S."/>
        </authorList>
    </citation>
    <scope>NUCLEOTIDE SEQUENCE [LARGE SCALE GENOMIC DNA]</scope>
    <source>
        <strain evidence="2 3">AC40</strain>
    </source>
</reference>
<feature type="domain" description="YchJ-like middle NTF2-like" evidence="1">
    <location>
        <begin position="28"/>
        <end position="126"/>
    </location>
</feature>
<protein>
    <submittedName>
        <fullName evidence="2">YchJ family metal-binding protein</fullName>
    </submittedName>
</protein>
<evidence type="ECO:0000313" key="2">
    <source>
        <dbReference type="EMBL" id="MDP4536743.1"/>
    </source>
</evidence>
<dbReference type="InterPro" id="IPR004027">
    <property type="entry name" value="SEC_C_motif"/>
</dbReference>